<dbReference type="InterPro" id="IPR039477">
    <property type="entry name" value="ILEI/PANDER_dom"/>
</dbReference>
<dbReference type="Pfam" id="PF15711">
    <property type="entry name" value="ILEI"/>
    <property type="match status" value="1"/>
</dbReference>
<sequence>MANDAAPPKYQSSKETRAVLAKVEKWAADWLAAHAKGDVPSNGEVLTMLRLIGDGNWPTQARPNVTDTGKPVPGMCVGLVFALGQGAQASHVSECHPQMTRVLTRWCRGTLPRTRKGAEFPFSSLQVNYNYAAQKHVDGNNIGPSYIMSIGDHSGGGLWTADQGVIDCKDAWKLFDGNKEHATRPFKGERISFIAFAHGQYNKLEAPVVKMLKGMGFNAARSDGKDLEFFSRFRIERSYLTDEHNDKFREELKKRNAGNAVEAALAGAGDVAVECYGRQAERGGGWMAFRGAAGVEKLELTPNSVGIWCAELTIDGTGALALADHKRVDFYNKRDKATADFSKRVKAMKPGTPVILGIADTACAASRPLGGAVYSALQLLGAPEDMPKIEYRAAWAMVGYKGCAPGGALTAMGTRSTLLRLDATFGVDKAKKTTMAVKKKADLTSIIDVVIGQGQDSAVANDEQPKKKAKKA</sequence>
<comment type="caution">
    <text evidence="2">The sequence shown here is derived from an EMBL/GenBank/DDBJ whole genome shotgun (WGS) entry which is preliminary data.</text>
</comment>
<evidence type="ECO:0000259" key="1">
    <source>
        <dbReference type="Pfam" id="PF15711"/>
    </source>
</evidence>
<reference evidence="2 3" key="1">
    <citation type="submission" date="2024-03" db="EMBL/GenBank/DDBJ databases">
        <title>Aureococcus anophagefferens CCMP1851 and Kratosvirus quantuckense: Draft genome of a second virus-susceptible host strain in the model system.</title>
        <authorList>
            <person name="Chase E."/>
            <person name="Truchon A.R."/>
            <person name="Schepens W."/>
            <person name="Wilhelm S.W."/>
        </authorList>
    </citation>
    <scope>NUCLEOTIDE SEQUENCE [LARGE SCALE GENOMIC DNA]</scope>
    <source>
        <strain evidence="2 3">CCMP1851</strain>
    </source>
</reference>
<dbReference type="EMBL" id="JBBJCI010000033">
    <property type="protein sequence ID" value="KAK7253999.1"/>
    <property type="molecule type" value="Genomic_DNA"/>
</dbReference>
<name>A0ABR1GDC3_AURAN</name>
<proteinExistence type="predicted"/>
<keyword evidence="3" id="KW-1185">Reference proteome</keyword>
<organism evidence="2 3">
    <name type="scientific">Aureococcus anophagefferens</name>
    <name type="common">Harmful bloom alga</name>
    <dbReference type="NCBI Taxonomy" id="44056"/>
    <lineage>
        <taxon>Eukaryota</taxon>
        <taxon>Sar</taxon>
        <taxon>Stramenopiles</taxon>
        <taxon>Ochrophyta</taxon>
        <taxon>Pelagophyceae</taxon>
        <taxon>Pelagomonadales</taxon>
        <taxon>Pelagomonadaceae</taxon>
        <taxon>Aureococcus</taxon>
    </lineage>
</organism>
<evidence type="ECO:0000313" key="3">
    <source>
        <dbReference type="Proteomes" id="UP001363151"/>
    </source>
</evidence>
<feature type="domain" description="ILEI/PANDER" evidence="1">
    <location>
        <begin position="323"/>
        <end position="402"/>
    </location>
</feature>
<dbReference type="Proteomes" id="UP001363151">
    <property type="component" value="Unassembled WGS sequence"/>
</dbReference>
<protein>
    <recommendedName>
        <fullName evidence="1">ILEI/PANDER domain-containing protein</fullName>
    </recommendedName>
</protein>
<gene>
    <name evidence="2" type="ORF">SO694_00003720</name>
</gene>
<evidence type="ECO:0000313" key="2">
    <source>
        <dbReference type="EMBL" id="KAK7253999.1"/>
    </source>
</evidence>
<accession>A0ABR1GDC3</accession>